<feature type="domain" description="Gfo/Idh/MocA-like oxidoreductase bacterial type C-terminal" evidence="2">
    <location>
        <begin position="216"/>
        <end position="446"/>
    </location>
</feature>
<protein>
    <submittedName>
        <fullName evidence="3">Dehydrogenase</fullName>
    </submittedName>
</protein>
<dbReference type="AlphaFoldDB" id="A0A2T2YGP4"/>
<name>A0A2T2YGP4_9BACT</name>
<comment type="caution">
    <text evidence="3">The sequence shown here is derived from an EMBL/GenBank/DDBJ whole genome shotgun (WGS) entry which is preliminary data.</text>
</comment>
<dbReference type="GO" id="GO:0000166">
    <property type="term" value="F:nucleotide binding"/>
    <property type="evidence" value="ECO:0007669"/>
    <property type="project" value="InterPro"/>
</dbReference>
<evidence type="ECO:0000259" key="2">
    <source>
        <dbReference type="Pfam" id="PF19051"/>
    </source>
</evidence>
<dbReference type="OrthoDB" id="9763611at2"/>
<dbReference type="InterPro" id="IPR043906">
    <property type="entry name" value="Gfo/Idh/MocA_OxRdtase_bact_C"/>
</dbReference>
<feature type="domain" description="Gfo/Idh/MocA-like oxidoreductase N-terminal" evidence="1">
    <location>
        <begin position="51"/>
        <end position="173"/>
    </location>
</feature>
<evidence type="ECO:0000259" key="1">
    <source>
        <dbReference type="Pfam" id="PF01408"/>
    </source>
</evidence>
<dbReference type="InterPro" id="IPR050463">
    <property type="entry name" value="Gfo/Idh/MocA_oxidrdct_glycsds"/>
</dbReference>
<dbReference type="Proteomes" id="UP000240357">
    <property type="component" value="Unassembled WGS sequence"/>
</dbReference>
<evidence type="ECO:0000313" key="4">
    <source>
        <dbReference type="Proteomes" id="UP000240357"/>
    </source>
</evidence>
<evidence type="ECO:0000313" key="3">
    <source>
        <dbReference type="EMBL" id="PSR54674.1"/>
    </source>
</evidence>
<dbReference type="InterPro" id="IPR036291">
    <property type="entry name" value="NAD(P)-bd_dom_sf"/>
</dbReference>
<dbReference type="SUPFAM" id="SSF55347">
    <property type="entry name" value="Glyceraldehyde-3-phosphate dehydrogenase-like, C-terminal domain"/>
    <property type="match status" value="1"/>
</dbReference>
<dbReference type="InterPro" id="IPR006311">
    <property type="entry name" value="TAT_signal"/>
</dbReference>
<gene>
    <name evidence="3" type="ORF">AHMF7605_14735</name>
</gene>
<sequence length="454" mass="50903">MFKEEPSMKSTRRIFLKNAVTGAAAVSFGGVLPGFSTRSYGNILGANERIKVATMGVNSRGLAVASNFARQENCEVLYISDVDSRAAAKCMAAVEPIQKKRPKAAPDFRKALEDKNLDALVVTAPDHWHTPAAILACKAGKHVYLEKPASHNPNEGEMVVEAAKKYNRVIQLGNQRRSWPNVVAAIKELHAGLIGRPYFAKSWYTNNRPSIGKGKEVPVPSWLNYELWQGPAPRQPYRDNLIHYNWHWFWNWGTGESLNNGTHMVDLARWGLGVEYPTRVTSAGGRYRYQDDWQTPDTQVITLEFNNQTSMVWEGRSCNGRTIEGNSAGVMFYGDNGSLLIESGNSYIIYDLQNKVVKEVKNNMEIDARNLADPAQELDAFHIRNFFDGIRQGTKVNSDILSGHQSTLLVQLGNIALRSGHTLNINPENGHILNDNEAMKFWSREYQPGWEPKV</sequence>
<dbReference type="Gene3D" id="3.30.360.10">
    <property type="entry name" value="Dihydrodipicolinate Reductase, domain 2"/>
    <property type="match status" value="1"/>
</dbReference>
<dbReference type="InterPro" id="IPR000683">
    <property type="entry name" value="Gfo/Idh/MocA-like_OxRdtase_N"/>
</dbReference>
<dbReference type="PANTHER" id="PTHR43818">
    <property type="entry name" value="BCDNA.GH03377"/>
    <property type="match status" value="1"/>
</dbReference>
<dbReference type="Gene3D" id="3.40.50.720">
    <property type="entry name" value="NAD(P)-binding Rossmann-like Domain"/>
    <property type="match status" value="1"/>
</dbReference>
<proteinExistence type="predicted"/>
<dbReference type="SUPFAM" id="SSF51735">
    <property type="entry name" value="NAD(P)-binding Rossmann-fold domains"/>
    <property type="match status" value="1"/>
</dbReference>
<reference evidence="3 4" key="1">
    <citation type="submission" date="2018-03" db="EMBL/GenBank/DDBJ databases">
        <title>Adhaeribacter sp. HMF7605 Genome sequencing and assembly.</title>
        <authorList>
            <person name="Kang H."/>
            <person name="Kang J."/>
            <person name="Cha I."/>
            <person name="Kim H."/>
            <person name="Joh K."/>
        </authorList>
    </citation>
    <scope>NUCLEOTIDE SEQUENCE [LARGE SCALE GENOMIC DNA]</scope>
    <source>
        <strain evidence="3 4">HMF7605</strain>
    </source>
</reference>
<dbReference type="PANTHER" id="PTHR43818:SF5">
    <property type="entry name" value="OXIDOREDUCTASE FAMILY PROTEIN"/>
    <property type="match status" value="1"/>
</dbReference>
<dbReference type="PROSITE" id="PS51318">
    <property type="entry name" value="TAT"/>
    <property type="match status" value="1"/>
</dbReference>
<organism evidence="3 4">
    <name type="scientific">Adhaeribacter arboris</name>
    <dbReference type="NCBI Taxonomy" id="2072846"/>
    <lineage>
        <taxon>Bacteria</taxon>
        <taxon>Pseudomonadati</taxon>
        <taxon>Bacteroidota</taxon>
        <taxon>Cytophagia</taxon>
        <taxon>Cytophagales</taxon>
        <taxon>Hymenobacteraceae</taxon>
        <taxon>Adhaeribacter</taxon>
    </lineage>
</organism>
<accession>A0A2T2YGP4</accession>
<dbReference type="Pfam" id="PF01408">
    <property type="entry name" value="GFO_IDH_MocA"/>
    <property type="match status" value="1"/>
</dbReference>
<dbReference type="EMBL" id="PYFT01000001">
    <property type="protein sequence ID" value="PSR54674.1"/>
    <property type="molecule type" value="Genomic_DNA"/>
</dbReference>
<keyword evidence="4" id="KW-1185">Reference proteome</keyword>
<dbReference type="Pfam" id="PF19051">
    <property type="entry name" value="GFO_IDH_MocA_C2"/>
    <property type="match status" value="1"/>
</dbReference>